<keyword evidence="1" id="KW-0472">Membrane</keyword>
<keyword evidence="1" id="KW-1133">Transmembrane helix</keyword>
<proteinExistence type="predicted"/>
<feature type="transmembrane region" description="Helical" evidence="1">
    <location>
        <begin position="33"/>
        <end position="59"/>
    </location>
</feature>
<protein>
    <submittedName>
        <fullName evidence="2">Uncharacterized protein</fullName>
    </submittedName>
</protein>
<keyword evidence="3" id="KW-1185">Reference proteome</keyword>
<keyword evidence="1" id="KW-0812">Transmembrane</keyword>
<dbReference type="Gene3D" id="3.30.420.10">
    <property type="entry name" value="Ribonuclease H-like superfamily/Ribonuclease H"/>
    <property type="match status" value="1"/>
</dbReference>
<dbReference type="InterPro" id="IPR036397">
    <property type="entry name" value="RNaseH_sf"/>
</dbReference>
<dbReference type="EMBL" id="JAJSOF020000011">
    <property type="protein sequence ID" value="KAJ4444483.1"/>
    <property type="molecule type" value="Genomic_DNA"/>
</dbReference>
<dbReference type="Proteomes" id="UP001148838">
    <property type="component" value="Unassembled WGS sequence"/>
</dbReference>
<reference evidence="2 3" key="1">
    <citation type="journal article" date="2022" name="Allergy">
        <title>Genome assembly and annotation of Periplaneta americana reveal a comprehensive cockroach allergen profile.</title>
        <authorList>
            <person name="Wang L."/>
            <person name="Xiong Q."/>
            <person name="Saelim N."/>
            <person name="Wang L."/>
            <person name="Nong W."/>
            <person name="Wan A.T."/>
            <person name="Shi M."/>
            <person name="Liu X."/>
            <person name="Cao Q."/>
            <person name="Hui J.H.L."/>
            <person name="Sookrung N."/>
            <person name="Leung T.F."/>
            <person name="Tungtrongchitr A."/>
            <person name="Tsui S.K.W."/>
        </authorList>
    </citation>
    <scope>NUCLEOTIDE SEQUENCE [LARGE SCALE GENOMIC DNA]</scope>
    <source>
        <strain evidence="2">PWHHKU_190912</strain>
    </source>
</reference>
<evidence type="ECO:0000313" key="2">
    <source>
        <dbReference type="EMBL" id="KAJ4444483.1"/>
    </source>
</evidence>
<name>A0ABQ8TEV8_PERAM</name>
<comment type="caution">
    <text evidence="2">The sequence shown here is derived from an EMBL/GenBank/DDBJ whole genome shotgun (WGS) entry which is preliminary data.</text>
</comment>
<evidence type="ECO:0000313" key="3">
    <source>
        <dbReference type="Proteomes" id="UP001148838"/>
    </source>
</evidence>
<accession>A0ABQ8TEV8</accession>
<gene>
    <name evidence="2" type="ORF">ANN_06275</name>
</gene>
<organism evidence="2 3">
    <name type="scientific">Periplaneta americana</name>
    <name type="common">American cockroach</name>
    <name type="synonym">Blatta americana</name>
    <dbReference type="NCBI Taxonomy" id="6978"/>
    <lineage>
        <taxon>Eukaryota</taxon>
        <taxon>Metazoa</taxon>
        <taxon>Ecdysozoa</taxon>
        <taxon>Arthropoda</taxon>
        <taxon>Hexapoda</taxon>
        <taxon>Insecta</taxon>
        <taxon>Pterygota</taxon>
        <taxon>Neoptera</taxon>
        <taxon>Polyneoptera</taxon>
        <taxon>Dictyoptera</taxon>
        <taxon>Blattodea</taxon>
        <taxon>Blattoidea</taxon>
        <taxon>Blattidae</taxon>
        <taxon>Blattinae</taxon>
        <taxon>Periplaneta</taxon>
    </lineage>
</organism>
<evidence type="ECO:0000256" key="1">
    <source>
        <dbReference type="SAM" id="Phobius"/>
    </source>
</evidence>
<sequence>MVVLERVIVSTVAASVDGSVGKGDCFNCGNGGVLLFLLMVVLERVIVSTVVMVVLLLLLMIGKAQIGLIPEWKKQANQPPSQVAAPHEMIQINFVRFLPILIRFEKDDQQRYLKEIIYRNKPRNLMQLRVAITTFFQGMAEDLCRRMVGNIRVRLKEVIRQQGGHIEHVLHAR</sequence>